<dbReference type="GO" id="GO:0030687">
    <property type="term" value="C:preribosome, large subunit precursor"/>
    <property type="evidence" value="ECO:0007669"/>
    <property type="project" value="TreeGrafter"/>
</dbReference>
<feature type="compositionally biased region" description="Basic residues" evidence="7">
    <location>
        <begin position="312"/>
        <end position="330"/>
    </location>
</feature>
<accession>A0A504YJA5</accession>
<feature type="compositionally biased region" description="Basic and acidic residues" evidence="7">
    <location>
        <begin position="249"/>
        <end position="267"/>
    </location>
</feature>
<evidence type="ECO:0000256" key="4">
    <source>
        <dbReference type="ARBA" id="ARBA00022517"/>
    </source>
</evidence>
<dbReference type="GO" id="GO:0006364">
    <property type="term" value="P:rRNA processing"/>
    <property type="evidence" value="ECO:0007669"/>
    <property type="project" value="TreeGrafter"/>
</dbReference>
<dbReference type="EMBL" id="SUNJ01009344">
    <property type="protein sequence ID" value="TPP60515.1"/>
    <property type="molecule type" value="Genomic_DNA"/>
</dbReference>
<evidence type="ECO:0000313" key="8">
    <source>
        <dbReference type="EMBL" id="TPP60515.1"/>
    </source>
</evidence>
<evidence type="ECO:0000313" key="9">
    <source>
        <dbReference type="Proteomes" id="UP000316759"/>
    </source>
</evidence>
<feature type="region of interest" description="Disordered" evidence="7">
    <location>
        <begin position="228"/>
        <end position="330"/>
    </location>
</feature>
<dbReference type="PANTHER" id="PTHR13028">
    <property type="entry name" value="RRNA PROCESSING PROTEIN EBNA1-BINDING PROTEIN-RELATED"/>
    <property type="match status" value="1"/>
</dbReference>
<comment type="similarity">
    <text evidence="3">Belongs to the EBP2 family.</text>
</comment>
<dbReference type="Proteomes" id="UP000316759">
    <property type="component" value="Unassembled WGS sequence"/>
</dbReference>
<evidence type="ECO:0000256" key="7">
    <source>
        <dbReference type="SAM" id="MobiDB-lite"/>
    </source>
</evidence>
<feature type="compositionally biased region" description="Basic and acidic residues" evidence="7">
    <location>
        <begin position="228"/>
        <end position="242"/>
    </location>
</feature>
<evidence type="ECO:0000256" key="1">
    <source>
        <dbReference type="ARBA" id="ARBA00003387"/>
    </source>
</evidence>
<dbReference type="GO" id="GO:0005730">
    <property type="term" value="C:nucleolus"/>
    <property type="evidence" value="ECO:0007669"/>
    <property type="project" value="UniProtKB-SubCell"/>
</dbReference>
<feature type="non-terminal residue" evidence="8">
    <location>
        <position position="1"/>
    </location>
</feature>
<protein>
    <submittedName>
        <fullName evidence="8">rRNA-processing protein EBP2</fullName>
    </submittedName>
</protein>
<proteinExistence type="inferred from homology"/>
<dbReference type="STRING" id="46835.A0A504YJA5"/>
<comment type="function">
    <text evidence="1">Required for the processing of the 27S pre-rRNA.</text>
</comment>
<keyword evidence="5" id="KW-0175">Coiled coil</keyword>
<evidence type="ECO:0000256" key="6">
    <source>
        <dbReference type="ARBA" id="ARBA00023242"/>
    </source>
</evidence>
<evidence type="ECO:0000256" key="5">
    <source>
        <dbReference type="ARBA" id="ARBA00023054"/>
    </source>
</evidence>
<dbReference type="PANTHER" id="PTHR13028:SF0">
    <property type="entry name" value="RRNA-PROCESSING PROTEIN EBP2-RELATED"/>
    <property type="match status" value="1"/>
</dbReference>
<keyword evidence="9" id="KW-1185">Reference proteome</keyword>
<feature type="compositionally biased region" description="Basic residues" evidence="7">
    <location>
        <begin position="268"/>
        <end position="281"/>
    </location>
</feature>
<keyword evidence="6" id="KW-0539">Nucleus</keyword>
<comment type="caution">
    <text evidence="8">The sequence shown here is derived from an EMBL/GenBank/DDBJ whole genome shotgun (WGS) entry which is preliminary data.</text>
</comment>
<dbReference type="InterPro" id="IPR008610">
    <property type="entry name" value="Ebp2"/>
</dbReference>
<comment type="subcellular location">
    <subcellularLocation>
        <location evidence="2">Nucleus</location>
        <location evidence="2">Nucleolus</location>
    </subcellularLocation>
</comment>
<evidence type="ECO:0000256" key="3">
    <source>
        <dbReference type="ARBA" id="ARBA00007336"/>
    </source>
</evidence>
<name>A0A504YJA5_FASGI</name>
<evidence type="ECO:0000256" key="2">
    <source>
        <dbReference type="ARBA" id="ARBA00004604"/>
    </source>
</evidence>
<reference evidence="8 9" key="1">
    <citation type="submission" date="2019-04" db="EMBL/GenBank/DDBJ databases">
        <title>Annotation for the trematode Fasciola gigantica.</title>
        <authorList>
            <person name="Choi Y.-J."/>
        </authorList>
    </citation>
    <scope>NUCLEOTIDE SEQUENCE [LARGE SCALE GENOMIC DNA]</scope>
    <source>
        <strain evidence="8">Uganda_cow_1</strain>
    </source>
</reference>
<gene>
    <name evidence="8" type="ORF">FGIG_06288</name>
</gene>
<dbReference type="AlphaFoldDB" id="A0A504YJA5"/>
<dbReference type="GO" id="GO:0042273">
    <property type="term" value="P:ribosomal large subunit biogenesis"/>
    <property type="evidence" value="ECO:0007669"/>
    <property type="project" value="TreeGrafter"/>
</dbReference>
<dbReference type="Pfam" id="PF05890">
    <property type="entry name" value="Ebp2"/>
    <property type="match status" value="1"/>
</dbReference>
<organism evidence="8 9">
    <name type="scientific">Fasciola gigantica</name>
    <name type="common">Giant liver fluke</name>
    <dbReference type="NCBI Taxonomy" id="46835"/>
    <lineage>
        <taxon>Eukaryota</taxon>
        <taxon>Metazoa</taxon>
        <taxon>Spiralia</taxon>
        <taxon>Lophotrochozoa</taxon>
        <taxon>Platyhelminthes</taxon>
        <taxon>Trematoda</taxon>
        <taxon>Digenea</taxon>
        <taxon>Plagiorchiida</taxon>
        <taxon>Echinostomata</taxon>
        <taxon>Echinostomatoidea</taxon>
        <taxon>Fasciolidae</taxon>
        <taxon>Fasciola</taxon>
    </lineage>
</organism>
<sequence length="330" mass="38139">TELNEGLTLNRSPRLFIYGLVPSSSHVGFRVVIIKDLEELIACPGLYKEIQQPKHHPNNKPALENTLKHIENNLPWIERLDIVTPPAPAAKELEVENDPDKIDADDDFKRENYFYRIGQAAVLKAIPQLHALGVPTKRPADFFAEMVKSDEHMGKVKKHLIETQQRLALRERARQVREKRKFGKQTQLAVLQARKAEKRQLSEAIKASRKKSGHNRAELLDSILNQFRDEHEPKPNQKKAEAKQTGFHRAKDVANRRKINHERDYKNKKYGHGGQKKRGKRNTRESFGAGLKRDFDPSKHQNTLKKAVQMRGKVRGSKQKHKRPQFKGRR</sequence>
<keyword evidence="4" id="KW-0690">Ribosome biogenesis</keyword>
<dbReference type="GO" id="GO:0034399">
    <property type="term" value="C:nuclear periphery"/>
    <property type="evidence" value="ECO:0007669"/>
    <property type="project" value="TreeGrafter"/>
</dbReference>
<dbReference type="OrthoDB" id="443772at2759"/>